<dbReference type="RefSeq" id="WP_275709472.1">
    <property type="nucleotide sequence ID" value="NZ_JAKLTN010000001.1"/>
</dbReference>
<keyword evidence="2" id="KW-1185">Reference proteome</keyword>
<protein>
    <submittedName>
        <fullName evidence="1">Chalcone isomerase family protein</fullName>
    </submittedName>
</protein>
<reference evidence="1" key="1">
    <citation type="submission" date="2022-01" db="EMBL/GenBank/DDBJ databases">
        <authorList>
            <person name="Jo J.-H."/>
            <person name="Im W.-T."/>
        </authorList>
    </citation>
    <scope>NUCLEOTIDE SEQUENCE</scope>
    <source>
        <strain evidence="1">XY25</strain>
    </source>
</reference>
<comment type="caution">
    <text evidence="1">The sequence shown here is derived from an EMBL/GenBank/DDBJ whole genome shotgun (WGS) entry which is preliminary data.</text>
</comment>
<dbReference type="EMBL" id="JAKLTN010000001">
    <property type="protein sequence ID" value="MCG2576984.1"/>
    <property type="molecule type" value="Genomic_DNA"/>
</dbReference>
<dbReference type="Proteomes" id="UP001165384">
    <property type="component" value="Unassembled WGS sequence"/>
</dbReference>
<proteinExistence type="predicted"/>
<accession>A0ABS9K1L7</accession>
<dbReference type="GO" id="GO:0016853">
    <property type="term" value="F:isomerase activity"/>
    <property type="evidence" value="ECO:0007669"/>
    <property type="project" value="UniProtKB-KW"/>
</dbReference>
<organism evidence="1 2">
    <name type="scientific">Dechloromonas hankyongensis</name>
    <dbReference type="NCBI Taxonomy" id="2908002"/>
    <lineage>
        <taxon>Bacteria</taxon>
        <taxon>Pseudomonadati</taxon>
        <taxon>Pseudomonadota</taxon>
        <taxon>Betaproteobacteria</taxon>
        <taxon>Rhodocyclales</taxon>
        <taxon>Azonexaceae</taxon>
        <taxon>Dechloromonas</taxon>
    </lineage>
</organism>
<name>A0ABS9K1L7_9RHOO</name>
<evidence type="ECO:0000313" key="2">
    <source>
        <dbReference type="Proteomes" id="UP001165384"/>
    </source>
</evidence>
<sequence length="203" mass="22202">MSSSSNSLIVNAGALQDASKTKYCSRQSGNSHPASDTRRSLLLALLSAPALVLPESAHANSELLAGLKRWGSGEFRRFGFLVYEATLWAGDDPQRPPLALRLDYKRNIEGKAIAEASVKEMRPFVADEVMLNQWGEQLQRIFPDVKPGDHILGVYRSSGARFYQGDRLIGAIGAPGFAEAFFAIWLDARTSAPDLRAALLRRG</sequence>
<gene>
    <name evidence="1" type="ORF">LZ012_08245</name>
</gene>
<evidence type="ECO:0000313" key="1">
    <source>
        <dbReference type="EMBL" id="MCG2576984.1"/>
    </source>
</evidence>
<keyword evidence="1" id="KW-0413">Isomerase</keyword>